<evidence type="ECO:0000313" key="3">
    <source>
        <dbReference type="EMBL" id="ATW26797.1"/>
    </source>
</evidence>
<dbReference type="SUPFAM" id="SSF52980">
    <property type="entry name" value="Restriction endonuclease-like"/>
    <property type="match status" value="1"/>
</dbReference>
<keyword evidence="4" id="KW-1185">Reference proteome</keyword>
<evidence type="ECO:0000259" key="2">
    <source>
        <dbReference type="Pfam" id="PF05685"/>
    </source>
</evidence>
<organism evidence="3 4">
    <name type="scientific">Formimonas warabiya</name>
    <dbReference type="NCBI Taxonomy" id="1761012"/>
    <lineage>
        <taxon>Bacteria</taxon>
        <taxon>Bacillati</taxon>
        <taxon>Bacillota</taxon>
        <taxon>Clostridia</taxon>
        <taxon>Eubacteriales</taxon>
        <taxon>Peptococcaceae</taxon>
        <taxon>Candidatus Formimonas</taxon>
    </lineage>
</organism>
<name>A0A3G1KWM3_FORW1</name>
<comment type="similarity">
    <text evidence="1">Belongs to the phD/YefM antitoxin family.</text>
</comment>
<dbReference type="KEGG" id="fwa:DCMF_20310"/>
<accession>A0A3G1KWM3</accession>
<protein>
    <submittedName>
        <fullName evidence="3">Prevent-host-death protein</fullName>
    </submittedName>
</protein>
<dbReference type="InterPro" id="IPR011335">
    <property type="entry name" value="Restrct_endonuc-II-like"/>
</dbReference>
<dbReference type="Gene3D" id="3.40.1620.10">
    <property type="entry name" value="YefM-like domain"/>
    <property type="match status" value="1"/>
</dbReference>
<dbReference type="InterPro" id="IPR006442">
    <property type="entry name" value="Antitoxin_Phd/YefM"/>
</dbReference>
<dbReference type="Pfam" id="PF02604">
    <property type="entry name" value="PhdYeFM_antitox"/>
    <property type="match status" value="1"/>
</dbReference>
<evidence type="ECO:0000256" key="1">
    <source>
        <dbReference type="ARBA" id="ARBA00009981"/>
    </source>
</evidence>
<dbReference type="PANTHER" id="PTHR36558:SF1">
    <property type="entry name" value="RESTRICTION ENDONUCLEASE DOMAIN-CONTAINING PROTEIN-RELATED"/>
    <property type="match status" value="1"/>
</dbReference>
<sequence>MKSFNDREGVVITATELKQNLGKYMDYVEQQNDVVITKNGNKIARLTPYVTDIEQYFTVRENALDYQYGGKKVSYEEFMEIYEKSTLRMELINGEIYLLSSPSMGHQEILGRLYLIFNEYFKDKKCRVFLAPFDVHFKKQEIKEPDVMQPDLLVACDLENNVTEKGKYMGTPTLVIEILSDSTRTKDMVDKLNTYRLSGVQEYWIIDQRQENIMIYGFFDYEIDRYKTFEKGDVAKSFVFTGLSADIESLFKELVPVPGI</sequence>
<gene>
    <name evidence="3" type="ORF">DCMF_20310</name>
</gene>
<dbReference type="InterPro" id="IPR008538">
    <property type="entry name" value="Uma2"/>
</dbReference>
<dbReference type="SUPFAM" id="SSF143120">
    <property type="entry name" value="YefM-like"/>
    <property type="match status" value="1"/>
</dbReference>
<dbReference type="Pfam" id="PF05685">
    <property type="entry name" value="Uma2"/>
    <property type="match status" value="1"/>
</dbReference>
<dbReference type="CDD" id="cd06260">
    <property type="entry name" value="DUF820-like"/>
    <property type="match status" value="1"/>
</dbReference>
<reference evidence="3 4" key="1">
    <citation type="submission" date="2016-10" db="EMBL/GenBank/DDBJ databases">
        <title>Complete Genome Sequence of Peptococcaceae strain DCMF.</title>
        <authorList>
            <person name="Edwards R.J."/>
            <person name="Holland S.I."/>
            <person name="Deshpande N.P."/>
            <person name="Wong Y.K."/>
            <person name="Ertan H."/>
            <person name="Manefield M."/>
            <person name="Russell T.L."/>
            <person name="Lee M.J."/>
        </authorList>
    </citation>
    <scope>NUCLEOTIDE SEQUENCE [LARGE SCALE GENOMIC DNA]</scope>
    <source>
        <strain evidence="3 4">DCMF</strain>
    </source>
</reference>
<feature type="domain" description="Putative restriction endonuclease" evidence="2">
    <location>
        <begin position="76"/>
        <end position="244"/>
    </location>
</feature>
<evidence type="ECO:0000313" key="4">
    <source>
        <dbReference type="Proteomes" id="UP000323521"/>
    </source>
</evidence>
<dbReference type="InterPro" id="IPR012296">
    <property type="entry name" value="Nuclease_put_TT1808"/>
</dbReference>
<dbReference type="Gene3D" id="3.90.1570.10">
    <property type="entry name" value="tt1808, chain A"/>
    <property type="match status" value="1"/>
</dbReference>
<proteinExistence type="inferred from homology"/>
<dbReference type="NCBIfam" id="TIGR01552">
    <property type="entry name" value="phd_fam"/>
    <property type="match status" value="1"/>
</dbReference>
<dbReference type="EMBL" id="CP017634">
    <property type="protein sequence ID" value="ATW26797.1"/>
    <property type="molecule type" value="Genomic_DNA"/>
</dbReference>
<dbReference type="Proteomes" id="UP000323521">
    <property type="component" value="Chromosome"/>
</dbReference>
<dbReference type="InterPro" id="IPR036165">
    <property type="entry name" value="YefM-like_sf"/>
</dbReference>
<dbReference type="OrthoDB" id="9798254at2"/>
<dbReference type="AlphaFoldDB" id="A0A3G1KWM3"/>
<dbReference type="PANTHER" id="PTHR36558">
    <property type="entry name" value="GLR1098 PROTEIN"/>
    <property type="match status" value="1"/>
</dbReference>
<dbReference type="RefSeq" id="WP_148136118.1">
    <property type="nucleotide sequence ID" value="NZ_CP017634.1"/>
</dbReference>